<dbReference type="EMBL" id="FNVT01000007">
    <property type="protein sequence ID" value="SEG91570.1"/>
    <property type="molecule type" value="Genomic_DNA"/>
</dbReference>
<dbReference type="AlphaFoldDB" id="A0A1H6E1T4"/>
<reference evidence="3 4" key="1">
    <citation type="submission" date="2016-10" db="EMBL/GenBank/DDBJ databases">
        <authorList>
            <person name="de Groot N.N."/>
        </authorList>
    </citation>
    <scope>NUCLEOTIDE SEQUENCE [LARGE SCALE GENOMIC DNA]</scope>
    <source>
        <strain evidence="3 4">CGMCC 4.7037</strain>
    </source>
</reference>
<proteinExistence type="predicted"/>
<dbReference type="Pfam" id="PF18885">
    <property type="entry name" value="DUF5648"/>
    <property type="match status" value="1"/>
</dbReference>
<feature type="signal peptide" evidence="1">
    <location>
        <begin position="1"/>
        <end position="34"/>
    </location>
</feature>
<evidence type="ECO:0000256" key="1">
    <source>
        <dbReference type="SAM" id="SignalP"/>
    </source>
</evidence>
<feature type="domain" description="DUF5648" evidence="2">
    <location>
        <begin position="57"/>
        <end position="180"/>
    </location>
</feature>
<keyword evidence="1" id="KW-0732">Signal</keyword>
<dbReference type="Proteomes" id="UP000236732">
    <property type="component" value="Unassembled WGS sequence"/>
</dbReference>
<accession>A0A1H6E1T4</accession>
<evidence type="ECO:0000313" key="3">
    <source>
        <dbReference type="EMBL" id="SEG91570.1"/>
    </source>
</evidence>
<evidence type="ECO:0000259" key="2">
    <source>
        <dbReference type="Pfam" id="PF18885"/>
    </source>
</evidence>
<sequence>MALSFGRMTRPVGLGLAVALGATLSLGAAASASATTEQPATSVAAQRVKVYELVTKDGGFFYTASESEKQSAIAKHGWSTTQTPLYYLSSAPFTGGKPLFRLRWSKKASYLVTASVAEREKLVGSGDFRYEGILGYAPGSAGAGGSVKVNRLSNDNKWRLAIESHTQKILANEPGWKLDGPLLFQFGTAR</sequence>
<protein>
    <recommendedName>
        <fullName evidence="2">DUF5648 domain-containing protein</fullName>
    </recommendedName>
</protein>
<gene>
    <name evidence="3" type="ORF">SAMN05444920_107299</name>
</gene>
<dbReference type="InterPro" id="IPR043708">
    <property type="entry name" value="DUF5648"/>
</dbReference>
<feature type="chain" id="PRO_5009296422" description="DUF5648 domain-containing protein" evidence="1">
    <location>
        <begin position="35"/>
        <end position="190"/>
    </location>
</feature>
<organism evidence="3 4">
    <name type="scientific">Nonomuraea solani</name>
    <dbReference type="NCBI Taxonomy" id="1144553"/>
    <lineage>
        <taxon>Bacteria</taxon>
        <taxon>Bacillati</taxon>
        <taxon>Actinomycetota</taxon>
        <taxon>Actinomycetes</taxon>
        <taxon>Streptosporangiales</taxon>
        <taxon>Streptosporangiaceae</taxon>
        <taxon>Nonomuraea</taxon>
    </lineage>
</organism>
<evidence type="ECO:0000313" key="4">
    <source>
        <dbReference type="Proteomes" id="UP000236732"/>
    </source>
</evidence>
<name>A0A1H6E1T4_9ACTN</name>
<keyword evidence="4" id="KW-1185">Reference proteome</keyword>